<dbReference type="OrthoDB" id="6110335at2759"/>
<evidence type="ECO:0000313" key="1">
    <source>
        <dbReference type="EMBL" id="KOF80158.1"/>
    </source>
</evidence>
<gene>
    <name evidence="1" type="ORF">OCBIM_22028366mg</name>
</gene>
<sequence length="289" mass="32912">MKIKSDTEDSHETKQLNSILFENAYLVLQTQNFDIPKENNFCHFVSEQNVDTVGNACNTYNLPIDGEYPDNLNILQNCAEIKSIENDLFPNESSEAVTFIPNDTVLMPNINPTLPVTLWQLPLLPPDCLMPFTNQNITTNSNWQTPDNCKFISDLNNTSFIHCDQTSQCADSKQFVPDTPRKNSQQTEYDVSDNARNMMSHEMLNNSHQDNEDPNIHNIKLSTSIPNRTNINNSTTTIIEYNICIPQPLMERKESQTCVPPKQIEEEIAQVLLNLSTNLLENSNFNVKI</sequence>
<organism evidence="1">
    <name type="scientific">Octopus bimaculoides</name>
    <name type="common">California two-spotted octopus</name>
    <dbReference type="NCBI Taxonomy" id="37653"/>
    <lineage>
        <taxon>Eukaryota</taxon>
        <taxon>Metazoa</taxon>
        <taxon>Spiralia</taxon>
        <taxon>Lophotrochozoa</taxon>
        <taxon>Mollusca</taxon>
        <taxon>Cephalopoda</taxon>
        <taxon>Coleoidea</taxon>
        <taxon>Octopodiformes</taxon>
        <taxon>Octopoda</taxon>
        <taxon>Incirrata</taxon>
        <taxon>Octopodidae</taxon>
        <taxon>Octopus</taxon>
    </lineage>
</organism>
<dbReference type="EMBL" id="KQ420477">
    <property type="protein sequence ID" value="KOF80158.1"/>
    <property type="molecule type" value="Genomic_DNA"/>
</dbReference>
<name>A0A0L8GT82_OCTBM</name>
<dbReference type="AlphaFoldDB" id="A0A0L8GT82"/>
<proteinExistence type="predicted"/>
<accession>A0A0L8GT82</accession>
<protein>
    <submittedName>
        <fullName evidence="1">Uncharacterized protein</fullName>
    </submittedName>
</protein>
<reference evidence="1" key="1">
    <citation type="submission" date="2015-07" db="EMBL/GenBank/DDBJ databases">
        <title>MeaNS - Measles Nucleotide Surveillance Program.</title>
        <authorList>
            <person name="Tran T."/>
            <person name="Druce J."/>
        </authorList>
    </citation>
    <scope>NUCLEOTIDE SEQUENCE</scope>
    <source>
        <strain evidence="1">UCB-OBI-ISO-001</strain>
        <tissue evidence="1">Gonad</tissue>
    </source>
</reference>